<dbReference type="PANTHER" id="PTHR21666">
    <property type="entry name" value="PEPTIDASE-RELATED"/>
    <property type="match status" value="1"/>
</dbReference>
<organism evidence="3 4">
    <name type="scientific">Brevundimonas balnearis</name>
    <dbReference type="NCBI Taxonomy" id="1572858"/>
    <lineage>
        <taxon>Bacteria</taxon>
        <taxon>Pseudomonadati</taxon>
        <taxon>Pseudomonadota</taxon>
        <taxon>Alphaproteobacteria</taxon>
        <taxon>Caulobacterales</taxon>
        <taxon>Caulobacteraceae</taxon>
        <taxon>Brevundimonas</taxon>
    </lineage>
</organism>
<name>A0ABV6R2Q1_9CAUL</name>
<dbReference type="EMBL" id="JBHLSW010000005">
    <property type="protein sequence ID" value="MFC0633898.1"/>
    <property type="molecule type" value="Genomic_DNA"/>
</dbReference>
<evidence type="ECO:0000313" key="3">
    <source>
        <dbReference type="EMBL" id="MFC0633898.1"/>
    </source>
</evidence>
<dbReference type="RefSeq" id="WP_376835864.1">
    <property type="nucleotide sequence ID" value="NZ_JBHLSW010000005.1"/>
</dbReference>
<proteinExistence type="predicted"/>
<protein>
    <submittedName>
        <fullName evidence="3">Murein hydrolase activator EnvC family protein</fullName>
    </submittedName>
</protein>
<comment type="caution">
    <text evidence="3">The sequence shown here is derived from an EMBL/GenBank/DDBJ whole genome shotgun (WGS) entry which is preliminary data.</text>
</comment>
<evidence type="ECO:0000259" key="2">
    <source>
        <dbReference type="Pfam" id="PF01551"/>
    </source>
</evidence>
<dbReference type="GO" id="GO:0016787">
    <property type="term" value="F:hydrolase activity"/>
    <property type="evidence" value="ECO:0007669"/>
    <property type="project" value="UniProtKB-KW"/>
</dbReference>
<evidence type="ECO:0000313" key="4">
    <source>
        <dbReference type="Proteomes" id="UP001589906"/>
    </source>
</evidence>
<keyword evidence="3" id="KW-0378">Hydrolase</keyword>
<gene>
    <name evidence="3" type="ORF">ACFFGE_08400</name>
</gene>
<evidence type="ECO:0000256" key="1">
    <source>
        <dbReference type="SAM" id="Coils"/>
    </source>
</evidence>
<feature type="domain" description="M23ase beta-sheet core" evidence="2">
    <location>
        <begin position="270"/>
        <end position="350"/>
    </location>
</feature>
<keyword evidence="1" id="KW-0175">Coiled coil</keyword>
<keyword evidence="4" id="KW-1185">Reference proteome</keyword>
<dbReference type="Gene3D" id="2.70.70.10">
    <property type="entry name" value="Glucose Permease (Domain IIA)"/>
    <property type="match status" value="1"/>
</dbReference>
<accession>A0ABV6R2Q1</accession>
<dbReference type="PANTHER" id="PTHR21666:SF270">
    <property type="entry name" value="MUREIN HYDROLASE ACTIVATOR ENVC"/>
    <property type="match status" value="1"/>
</dbReference>
<dbReference type="Proteomes" id="UP001589906">
    <property type="component" value="Unassembled WGS sequence"/>
</dbReference>
<dbReference type="InterPro" id="IPR050570">
    <property type="entry name" value="Cell_wall_metabolism_enzyme"/>
</dbReference>
<sequence length="355" mass="37941">MRRLLPPLLILLAVAAGPAVSRQEPPSPDAARLQAEQRDAQVRARRLRADAAQARGELAALERRLAALNAETGAEDARIEGQRARLRALNAREAALAARMAEARGAQGRVLSSLVRLSRDPPPALLIPAEEAIDTTRAAILLKAMAPELERRAAAVGARQRELARVRRLAALSSAELFALESRRVDRRAEIDAMSARRLQLVAVLDAEAAEAERAVRALSARLRTLGVEPLPVETAEPISRLPAGRERLAAPLAEAPIARYSARAPGWRWAADGAEASSPAPATVAFVGEVDGFGPVIVLDLGPGWRAIVGGVTDPAVAEGARVQAGQALGRADQDLYLELRRDERPVDPAPWLE</sequence>
<feature type="coiled-coil region" evidence="1">
    <location>
        <begin position="202"/>
        <end position="229"/>
    </location>
</feature>
<dbReference type="Pfam" id="PF01551">
    <property type="entry name" value="Peptidase_M23"/>
    <property type="match status" value="1"/>
</dbReference>
<dbReference type="InterPro" id="IPR011055">
    <property type="entry name" value="Dup_hybrid_motif"/>
</dbReference>
<dbReference type="InterPro" id="IPR016047">
    <property type="entry name" value="M23ase_b-sheet_dom"/>
</dbReference>
<reference evidence="3 4" key="1">
    <citation type="submission" date="2024-09" db="EMBL/GenBank/DDBJ databases">
        <authorList>
            <person name="Sun Q."/>
            <person name="Mori K."/>
        </authorList>
    </citation>
    <scope>NUCLEOTIDE SEQUENCE [LARGE SCALE GENOMIC DNA]</scope>
    <source>
        <strain evidence="3 4">NCAIM B.02621</strain>
    </source>
</reference>
<feature type="coiled-coil region" evidence="1">
    <location>
        <begin position="30"/>
        <end position="71"/>
    </location>
</feature>
<dbReference type="SUPFAM" id="SSF51261">
    <property type="entry name" value="Duplicated hybrid motif"/>
    <property type="match status" value="1"/>
</dbReference>